<keyword evidence="1" id="KW-0472">Membrane</keyword>
<dbReference type="EMBL" id="BAAADJ010000062">
    <property type="protein sequence ID" value="GAA0343226.1"/>
    <property type="molecule type" value="Genomic_DNA"/>
</dbReference>
<sequence>MDIFTFSERFTPYGWFPDVEFFVFMGIIPVLLLLVKAYRLLIVQSIINIWYSVWILMAGWDFYTERAQTNVMIFIIICVLYLIELIYVFNLINKRYRKNKG</sequence>
<dbReference type="RefSeq" id="WP_343802516.1">
    <property type="nucleotide sequence ID" value="NZ_BAAADJ010000062.1"/>
</dbReference>
<evidence type="ECO:0000256" key="1">
    <source>
        <dbReference type="SAM" id="Phobius"/>
    </source>
</evidence>
<gene>
    <name evidence="2" type="ORF">GCM10008967_37080</name>
</gene>
<protein>
    <submittedName>
        <fullName evidence="2">Uncharacterized protein</fullName>
    </submittedName>
</protein>
<organism evidence="2 3">
    <name type="scientific">Bacillus carboniphilus</name>
    <dbReference type="NCBI Taxonomy" id="86663"/>
    <lineage>
        <taxon>Bacteria</taxon>
        <taxon>Bacillati</taxon>
        <taxon>Bacillota</taxon>
        <taxon>Bacilli</taxon>
        <taxon>Bacillales</taxon>
        <taxon>Bacillaceae</taxon>
        <taxon>Bacillus</taxon>
    </lineage>
</organism>
<evidence type="ECO:0000313" key="2">
    <source>
        <dbReference type="EMBL" id="GAA0343226.1"/>
    </source>
</evidence>
<comment type="caution">
    <text evidence="2">The sequence shown here is derived from an EMBL/GenBank/DDBJ whole genome shotgun (WGS) entry which is preliminary data.</text>
</comment>
<feature type="transmembrane region" description="Helical" evidence="1">
    <location>
        <begin position="72"/>
        <end position="92"/>
    </location>
</feature>
<proteinExistence type="predicted"/>
<feature type="transmembrane region" description="Helical" evidence="1">
    <location>
        <begin position="41"/>
        <end position="60"/>
    </location>
</feature>
<keyword evidence="3" id="KW-1185">Reference proteome</keyword>
<feature type="transmembrane region" description="Helical" evidence="1">
    <location>
        <begin position="15"/>
        <end position="34"/>
    </location>
</feature>
<dbReference type="Proteomes" id="UP001500782">
    <property type="component" value="Unassembled WGS sequence"/>
</dbReference>
<keyword evidence="1" id="KW-0812">Transmembrane</keyword>
<reference evidence="2 3" key="1">
    <citation type="journal article" date="2019" name="Int. J. Syst. Evol. Microbiol.">
        <title>The Global Catalogue of Microorganisms (GCM) 10K type strain sequencing project: providing services to taxonomists for standard genome sequencing and annotation.</title>
        <authorList>
            <consortium name="The Broad Institute Genomics Platform"/>
            <consortium name="The Broad Institute Genome Sequencing Center for Infectious Disease"/>
            <person name="Wu L."/>
            <person name="Ma J."/>
        </authorList>
    </citation>
    <scope>NUCLEOTIDE SEQUENCE [LARGE SCALE GENOMIC DNA]</scope>
    <source>
        <strain evidence="2 3">JCM 9731</strain>
    </source>
</reference>
<name>A0ABN0WP80_9BACI</name>
<accession>A0ABN0WP80</accession>
<evidence type="ECO:0000313" key="3">
    <source>
        <dbReference type="Proteomes" id="UP001500782"/>
    </source>
</evidence>
<keyword evidence="1" id="KW-1133">Transmembrane helix</keyword>